<protein>
    <submittedName>
        <fullName evidence="2">Uncharacterized protein</fullName>
    </submittedName>
</protein>
<dbReference type="AlphaFoldDB" id="A0A0A9E245"/>
<proteinExistence type="predicted"/>
<evidence type="ECO:0000256" key="1">
    <source>
        <dbReference type="SAM" id="MobiDB-lite"/>
    </source>
</evidence>
<organism evidence="2">
    <name type="scientific">Arundo donax</name>
    <name type="common">Giant reed</name>
    <name type="synonym">Donax arundinaceus</name>
    <dbReference type="NCBI Taxonomy" id="35708"/>
    <lineage>
        <taxon>Eukaryota</taxon>
        <taxon>Viridiplantae</taxon>
        <taxon>Streptophyta</taxon>
        <taxon>Embryophyta</taxon>
        <taxon>Tracheophyta</taxon>
        <taxon>Spermatophyta</taxon>
        <taxon>Magnoliopsida</taxon>
        <taxon>Liliopsida</taxon>
        <taxon>Poales</taxon>
        <taxon>Poaceae</taxon>
        <taxon>PACMAD clade</taxon>
        <taxon>Arundinoideae</taxon>
        <taxon>Arundineae</taxon>
        <taxon>Arundo</taxon>
    </lineage>
</organism>
<reference evidence="2" key="2">
    <citation type="journal article" date="2015" name="Data Brief">
        <title>Shoot transcriptome of the giant reed, Arundo donax.</title>
        <authorList>
            <person name="Barrero R.A."/>
            <person name="Guerrero F.D."/>
            <person name="Moolhuijzen P."/>
            <person name="Goolsby J.A."/>
            <person name="Tidwell J."/>
            <person name="Bellgard S.E."/>
            <person name="Bellgard M.I."/>
        </authorList>
    </citation>
    <scope>NUCLEOTIDE SEQUENCE</scope>
    <source>
        <tissue evidence="2">Shoot tissue taken approximately 20 cm above the soil surface</tissue>
    </source>
</reference>
<dbReference type="EMBL" id="GBRH01203016">
    <property type="protein sequence ID" value="JAD94879.1"/>
    <property type="molecule type" value="Transcribed_RNA"/>
</dbReference>
<feature type="region of interest" description="Disordered" evidence="1">
    <location>
        <begin position="37"/>
        <end position="67"/>
    </location>
</feature>
<accession>A0A0A9E245</accession>
<name>A0A0A9E245_ARUDO</name>
<evidence type="ECO:0000313" key="2">
    <source>
        <dbReference type="EMBL" id="JAD94879.1"/>
    </source>
</evidence>
<sequence length="94" mass="10379">MPAEHLLLTRLGCRRAAPLHRKGAELHHGFRSASFTRENELGCQQRQGEGERPGRERERGGMRAASGAGNGDLAVCVCNSCSRWRFGVRKSFGK</sequence>
<reference evidence="2" key="1">
    <citation type="submission" date="2014-09" db="EMBL/GenBank/DDBJ databases">
        <authorList>
            <person name="Magalhaes I.L.F."/>
            <person name="Oliveira U."/>
            <person name="Santos F.R."/>
            <person name="Vidigal T.H.D.A."/>
            <person name="Brescovit A.D."/>
            <person name="Santos A.J."/>
        </authorList>
    </citation>
    <scope>NUCLEOTIDE SEQUENCE</scope>
    <source>
        <tissue evidence="2">Shoot tissue taken approximately 20 cm above the soil surface</tissue>
    </source>
</reference>
<feature type="compositionally biased region" description="Basic and acidic residues" evidence="1">
    <location>
        <begin position="48"/>
        <end position="61"/>
    </location>
</feature>